<sequence length="185" mass="21801">MRKLFSRNVTPTNKHRPHWWFLSLFLAAIMVLLTLSSCASNTADKSDVDGVSDEVYEQLVQQYFFTWTTTEILLDDDFDGKKTDNSWIIEHELFEDAEQYAKEHDESHPFSFFPNPLLYEALGKKDSFTETEQKYIEKMEEFYESASRLNDMDEYKALQRDLKDSLNIKDSYNPFSEVEKKLSDS</sequence>
<comment type="caution">
    <text evidence="1">The sequence shown here is derived from an EMBL/GenBank/DDBJ whole genome shotgun (WGS) entry which is preliminary data.</text>
</comment>
<evidence type="ECO:0000313" key="2">
    <source>
        <dbReference type="Proteomes" id="UP001519345"/>
    </source>
</evidence>
<accession>A0ABS4IM98</accession>
<reference evidence="1 2" key="1">
    <citation type="submission" date="2021-03" db="EMBL/GenBank/DDBJ databases">
        <title>Genomic Encyclopedia of Type Strains, Phase IV (KMG-IV): sequencing the most valuable type-strain genomes for metagenomic binning, comparative biology and taxonomic classification.</title>
        <authorList>
            <person name="Goeker M."/>
        </authorList>
    </citation>
    <scope>NUCLEOTIDE SEQUENCE [LARGE SCALE GENOMIC DNA]</scope>
    <source>
        <strain evidence="1 2">DSM 25609</strain>
    </source>
</reference>
<dbReference type="RefSeq" id="WP_209464474.1">
    <property type="nucleotide sequence ID" value="NZ_CP110224.1"/>
</dbReference>
<dbReference type="EMBL" id="JAGGKX010000026">
    <property type="protein sequence ID" value="MBP1971421.1"/>
    <property type="molecule type" value="Genomic_DNA"/>
</dbReference>
<proteinExistence type="predicted"/>
<protein>
    <submittedName>
        <fullName evidence="1">Uncharacterized protein</fullName>
    </submittedName>
</protein>
<name>A0ABS4IM98_9BACI</name>
<organism evidence="1 2">
    <name type="scientific">Virgibacillus natechei</name>
    <dbReference type="NCBI Taxonomy" id="1216297"/>
    <lineage>
        <taxon>Bacteria</taxon>
        <taxon>Bacillati</taxon>
        <taxon>Bacillota</taxon>
        <taxon>Bacilli</taxon>
        <taxon>Bacillales</taxon>
        <taxon>Bacillaceae</taxon>
        <taxon>Virgibacillus</taxon>
    </lineage>
</organism>
<evidence type="ECO:0000313" key="1">
    <source>
        <dbReference type="EMBL" id="MBP1971421.1"/>
    </source>
</evidence>
<dbReference type="Proteomes" id="UP001519345">
    <property type="component" value="Unassembled WGS sequence"/>
</dbReference>
<keyword evidence="2" id="KW-1185">Reference proteome</keyword>
<gene>
    <name evidence="1" type="ORF">J2Z83_003560</name>
</gene>